<feature type="non-terminal residue" evidence="2">
    <location>
        <position position="1"/>
    </location>
</feature>
<dbReference type="InterPro" id="IPR011989">
    <property type="entry name" value="ARM-like"/>
</dbReference>
<dbReference type="PROSITE" id="PS50176">
    <property type="entry name" value="ARM_REPEAT"/>
    <property type="match status" value="1"/>
</dbReference>
<dbReference type="InterPro" id="IPR000225">
    <property type="entry name" value="Armadillo"/>
</dbReference>
<keyword evidence="3" id="KW-1185">Reference proteome</keyword>
<evidence type="ECO:0000256" key="1">
    <source>
        <dbReference type="PROSITE-ProRule" id="PRU00259"/>
    </source>
</evidence>
<dbReference type="AlphaFoldDB" id="A0A7J6SEY3"/>
<dbReference type="OMA" id="CITMFEN"/>
<dbReference type="Proteomes" id="UP000553632">
    <property type="component" value="Unassembled WGS sequence"/>
</dbReference>
<organism evidence="2 3">
    <name type="scientific">Perkinsus olseni</name>
    <name type="common">Perkinsus atlanticus</name>
    <dbReference type="NCBI Taxonomy" id="32597"/>
    <lineage>
        <taxon>Eukaryota</taxon>
        <taxon>Sar</taxon>
        <taxon>Alveolata</taxon>
        <taxon>Perkinsozoa</taxon>
        <taxon>Perkinsea</taxon>
        <taxon>Perkinsida</taxon>
        <taxon>Perkinsidae</taxon>
        <taxon>Perkinsus</taxon>
    </lineage>
</organism>
<reference evidence="2 3" key="1">
    <citation type="submission" date="2020-04" db="EMBL/GenBank/DDBJ databases">
        <title>Perkinsus olseni comparative genomics.</title>
        <authorList>
            <person name="Bogema D.R."/>
        </authorList>
    </citation>
    <scope>NUCLEOTIDE SEQUENCE [LARGE SCALE GENOMIC DNA]</scope>
    <source>
        <strain evidence="2 3">ATCC PRA-207</strain>
    </source>
</reference>
<evidence type="ECO:0000313" key="3">
    <source>
        <dbReference type="Proteomes" id="UP000553632"/>
    </source>
</evidence>
<dbReference type="EMBL" id="JABANO010018717">
    <property type="protein sequence ID" value="KAF4731363.1"/>
    <property type="molecule type" value="Genomic_DNA"/>
</dbReference>
<dbReference type="InterPro" id="IPR016024">
    <property type="entry name" value="ARM-type_fold"/>
</dbReference>
<evidence type="ECO:0000313" key="2">
    <source>
        <dbReference type="EMBL" id="KAF4731363.1"/>
    </source>
</evidence>
<dbReference type="Gene3D" id="1.25.10.10">
    <property type="entry name" value="Leucine-rich Repeat Variant"/>
    <property type="match status" value="1"/>
</dbReference>
<protein>
    <submittedName>
        <fullName evidence="2">Uncharacterized protein</fullName>
    </submittedName>
</protein>
<comment type="caution">
    <text evidence="2">The sequence shown here is derived from an EMBL/GenBank/DDBJ whole genome shotgun (WGS) entry which is preliminary data.</text>
</comment>
<accession>A0A7J6SEY3</accession>
<gene>
    <name evidence="2" type="ORF">FOZ63_008586</name>
</gene>
<proteinExistence type="predicted"/>
<name>A0A7J6SEY3_PEROL</name>
<feature type="repeat" description="ARM" evidence="1">
    <location>
        <begin position="112"/>
        <end position="148"/>
    </location>
</feature>
<dbReference type="SUPFAM" id="SSF48371">
    <property type="entry name" value="ARM repeat"/>
    <property type="match status" value="1"/>
</dbReference>
<sequence>TRAMGNFQQRYPCCLERDVLGRSLRRGPRGSRLESDEQRYNEAAAKEDVHGLVALMKSNAAYTVADDAEPHSWAESPQSIGSLAASRLAVIIAHAESEQDAKRLRDEVRDAGGITELTSILRHADEPTDRVHCALVALSFLSVDSEENCRQMHKDHLLASLVPLLASPIPGLRTTALTTAANIFKLSPRIRSEFVDRGGLTALIQHLEIAPNKRDTSNFDAELETVYTLSDLIEGDEPETTNSKVAEQALREGVIPRLASMAEGCSDSDLKHEIEELLRRLRSSASVA</sequence>